<dbReference type="Pfam" id="PF00553">
    <property type="entry name" value="CBM_2"/>
    <property type="match status" value="1"/>
</dbReference>
<feature type="domain" description="CBM2" evidence="3">
    <location>
        <begin position="375"/>
        <end position="476"/>
    </location>
</feature>
<dbReference type="InterPro" id="IPR012291">
    <property type="entry name" value="CBM2_carb-bd_dom_sf"/>
</dbReference>
<keyword evidence="1" id="KW-0136">Cellulose degradation</keyword>
<sequence length="476" mass="48324">MSQHPIRRPRRAAAIAAVAVGCTVLAGAWLNAGSASAGAISGSLYRDPNSPVARWVAANPSDSRTPVIRDKVASQPAAHWLSTFNQSTVQSEVATYVGAAAVGQLPVLSVYEIPNRDCGGASAGGAPNLTQYQSWISSFSAGLGGRPVIVILETDAIALQTCLSASDVTARDQALATAVQTIKAADSGAKVYLDGGHSAWNSASDQANRLKAAGVGAADGFFTNVSNFNSTANEAAYGRSIISALNGLGVPNKHQIIDTSRNGGASGDWCADDNTDRRIGQYPTTNTGDANIDAYLWIKPPGEADGCAYAAGSFQPNLAYSLASSAPYPPSAPPTTTPPTTTPPTTTPPTTTPPTTTPPTTVPPTTTPPTTTPPTTPGGGACTATYQATNSWPGGFQAQVTVTAGGSAINGWTVRWTLASGQSIAQLWNGTLSVSGSAVTVRSLSYNGALAAHASIQFGFTGNGAASTPALTCTSP</sequence>
<dbReference type="EMBL" id="BAABJQ010000025">
    <property type="protein sequence ID" value="GAA5195957.1"/>
    <property type="molecule type" value="Genomic_DNA"/>
</dbReference>
<dbReference type="PROSITE" id="PS51257">
    <property type="entry name" value="PROKAR_LIPOPROTEIN"/>
    <property type="match status" value="1"/>
</dbReference>
<dbReference type="Gene3D" id="2.60.40.290">
    <property type="match status" value="1"/>
</dbReference>
<dbReference type="PANTHER" id="PTHR34876">
    <property type="match status" value="1"/>
</dbReference>
<gene>
    <name evidence="4" type="ORF">GCM10023322_63810</name>
</gene>
<dbReference type="Proteomes" id="UP001501570">
    <property type="component" value="Unassembled WGS sequence"/>
</dbReference>
<keyword evidence="1" id="KW-0326">Glycosidase</keyword>
<comment type="similarity">
    <text evidence="1">Belongs to the glycosyl hydrolase family 6.</text>
</comment>
<name>A0ABP9SGL2_9ACTN</name>
<dbReference type="SUPFAM" id="SSF51989">
    <property type="entry name" value="Glycosyl hydrolases family 6, cellulases"/>
    <property type="match status" value="1"/>
</dbReference>
<evidence type="ECO:0000313" key="5">
    <source>
        <dbReference type="Proteomes" id="UP001501570"/>
    </source>
</evidence>
<evidence type="ECO:0000256" key="1">
    <source>
        <dbReference type="RuleBase" id="RU361186"/>
    </source>
</evidence>
<dbReference type="InterPro" id="IPR001919">
    <property type="entry name" value="CBD2"/>
</dbReference>
<keyword evidence="1 4" id="KW-0378">Hydrolase</keyword>
<dbReference type="PRINTS" id="PR00733">
    <property type="entry name" value="GLHYDRLASE6"/>
</dbReference>
<keyword evidence="5" id="KW-1185">Reference proteome</keyword>
<proteinExistence type="inferred from homology"/>
<evidence type="ECO:0000259" key="3">
    <source>
        <dbReference type="PROSITE" id="PS51173"/>
    </source>
</evidence>
<evidence type="ECO:0000313" key="4">
    <source>
        <dbReference type="EMBL" id="GAA5195957.1"/>
    </source>
</evidence>
<dbReference type="RefSeq" id="WP_425570992.1">
    <property type="nucleotide sequence ID" value="NZ_BAABJQ010000025.1"/>
</dbReference>
<accession>A0ABP9SGL2</accession>
<dbReference type="GO" id="GO:0016787">
    <property type="term" value="F:hydrolase activity"/>
    <property type="evidence" value="ECO:0007669"/>
    <property type="project" value="UniProtKB-KW"/>
</dbReference>
<dbReference type="InterPro" id="IPR036434">
    <property type="entry name" value="Beta_cellobiohydrolase_sf"/>
</dbReference>
<dbReference type="EC" id="3.2.1.-" evidence="1"/>
<feature type="compositionally biased region" description="Pro residues" evidence="2">
    <location>
        <begin position="327"/>
        <end position="376"/>
    </location>
</feature>
<evidence type="ECO:0000256" key="2">
    <source>
        <dbReference type="SAM" id="MobiDB-lite"/>
    </source>
</evidence>
<dbReference type="Pfam" id="PF01341">
    <property type="entry name" value="Glyco_hydro_6"/>
    <property type="match status" value="1"/>
</dbReference>
<dbReference type="SMART" id="SM00637">
    <property type="entry name" value="CBD_II"/>
    <property type="match status" value="1"/>
</dbReference>
<dbReference type="InterPro" id="IPR016288">
    <property type="entry name" value="Beta_cellobiohydrolase"/>
</dbReference>
<keyword evidence="1" id="KW-0624">Polysaccharide degradation</keyword>
<dbReference type="PROSITE" id="PS51173">
    <property type="entry name" value="CBM2"/>
    <property type="match status" value="1"/>
</dbReference>
<feature type="region of interest" description="Disordered" evidence="2">
    <location>
        <begin position="325"/>
        <end position="381"/>
    </location>
</feature>
<dbReference type="Gene3D" id="3.20.20.40">
    <property type="entry name" value="1, 4-beta cellobiohydrolase"/>
    <property type="match status" value="1"/>
</dbReference>
<reference evidence="5" key="1">
    <citation type="journal article" date="2019" name="Int. J. Syst. Evol. Microbiol.">
        <title>The Global Catalogue of Microorganisms (GCM) 10K type strain sequencing project: providing services to taxonomists for standard genome sequencing and annotation.</title>
        <authorList>
            <consortium name="The Broad Institute Genomics Platform"/>
            <consortium name="The Broad Institute Genome Sequencing Center for Infectious Disease"/>
            <person name="Wu L."/>
            <person name="Ma J."/>
        </authorList>
    </citation>
    <scope>NUCLEOTIDE SEQUENCE [LARGE SCALE GENOMIC DNA]</scope>
    <source>
        <strain evidence="5">JCM 18304</strain>
    </source>
</reference>
<keyword evidence="1" id="KW-0119">Carbohydrate metabolism</keyword>
<organism evidence="4 5">
    <name type="scientific">Rugosimonospora acidiphila</name>
    <dbReference type="NCBI Taxonomy" id="556531"/>
    <lineage>
        <taxon>Bacteria</taxon>
        <taxon>Bacillati</taxon>
        <taxon>Actinomycetota</taxon>
        <taxon>Actinomycetes</taxon>
        <taxon>Micromonosporales</taxon>
        <taxon>Micromonosporaceae</taxon>
        <taxon>Rugosimonospora</taxon>
    </lineage>
</organism>
<dbReference type="SUPFAM" id="SSF49384">
    <property type="entry name" value="Carbohydrate-binding domain"/>
    <property type="match status" value="1"/>
</dbReference>
<protein>
    <recommendedName>
        <fullName evidence="1">Glucanase</fullName>
        <ecNumber evidence="1">3.2.1.-</ecNumber>
    </recommendedName>
</protein>
<dbReference type="PANTHER" id="PTHR34876:SF4">
    <property type="entry name" value="1,4-BETA-D-GLUCAN CELLOBIOHYDROLASE C-RELATED"/>
    <property type="match status" value="1"/>
</dbReference>
<dbReference type="InterPro" id="IPR008965">
    <property type="entry name" value="CBM2/CBM3_carb-bd_dom_sf"/>
</dbReference>
<comment type="caution">
    <text evidence="4">The sequence shown here is derived from an EMBL/GenBank/DDBJ whole genome shotgun (WGS) entry which is preliminary data.</text>
</comment>